<evidence type="ECO:0000313" key="5">
    <source>
        <dbReference type="Proteomes" id="UP000015101"/>
    </source>
</evidence>
<dbReference type="OrthoDB" id="6154638at2759"/>
<dbReference type="HOGENOM" id="CLU_370182_0_0_1"/>
<dbReference type="InParanoid" id="T1EZA7"/>
<dbReference type="RefSeq" id="XP_009011118.1">
    <property type="nucleotide sequence ID" value="XM_009012870.1"/>
</dbReference>
<evidence type="ECO:0000313" key="4">
    <source>
        <dbReference type="EnsemblMetazoa" id="HelroP167352"/>
    </source>
</evidence>
<dbReference type="Gene3D" id="2.60.120.260">
    <property type="entry name" value="Galactose-binding domain-like"/>
    <property type="match status" value="4"/>
</dbReference>
<dbReference type="PANTHER" id="PTHR45713">
    <property type="entry name" value="FTP DOMAIN-CONTAINING PROTEIN"/>
    <property type="match status" value="1"/>
</dbReference>
<proteinExistence type="predicted"/>
<accession>T1EZA7</accession>
<evidence type="ECO:0000256" key="1">
    <source>
        <dbReference type="SAM" id="SignalP"/>
    </source>
</evidence>
<reference evidence="5" key="1">
    <citation type="submission" date="2012-12" db="EMBL/GenBank/DDBJ databases">
        <authorList>
            <person name="Hellsten U."/>
            <person name="Grimwood J."/>
            <person name="Chapman J.A."/>
            <person name="Shapiro H."/>
            <person name="Aerts A."/>
            <person name="Otillar R.P."/>
            <person name="Terry A.Y."/>
            <person name="Boore J.L."/>
            <person name="Simakov O."/>
            <person name="Marletaz F."/>
            <person name="Cho S.-J."/>
            <person name="Edsinger-Gonzales E."/>
            <person name="Havlak P."/>
            <person name="Kuo D.-H."/>
            <person name="Larsson T."/>
            <person name="Lv J."/>
            <person name="Arendt D."/>
            <person name="Savage R."/>
            <person name="Osoegawa K."/>
            <person name="de Jong P."/>
            <person name="Lindberg D.R."/>
            <person name="Seaver E.C."/>
            <person name="Weisblat D.A."/>
            <person name="Putnam N.H."/>
            <person name="Grigoriev I.V."/>
            <person name="Rokhsar D.S."/>
        </authorList>
    </citation>
    <scope>NUCLEOTIDE SEQUENCE</scope>
</reference>
<dbReference type="Pfam" id="PF00754">
    <property type="entry name" value="F5_F8_type_C"/>
    <property type="match status" value="1"/>
</dbReference>
<dbReference type="EnsemblMetazoa" id="HelroT167352">
    <property type="protein sequence ID" value="HelroP167352"/>
    <property type="gene ID" value="HelroG167352"/>
</dbReference>
<dbReference type="GeneID" id="20201907"/>
<dbReference type="EMBL" id="KB095858">
    <property type="protein sequence ID" value="ESO10849.1"/>
    <property type="molecule type" value="Genomic_DNA"/>
</dbReference>
<gene>
    <name evidence="4" type="primary">20201907</name>
    <name evidence="3" type="ORF">HELRODRAFT_167352</name>
</gene>
<feature type="domain" description="F5/8 type C" evidence="2">
    <location>
        <begin position="589"/>
        <end position="752"/>
    </location>
</feature>
<protein>
    <recommendedName>
        <fullName evidence="2">F5/8 type C domain-containing protein</fullName>
    </recommendedName>
</protein>
<feature type="signal peptide" evidence="1">
    <location>
        <begin position="1"/>
        <end position="19"/>
    </location>
</feature>
<dbReference type="PANTHER" id="PTHR45713:SF15">
    <property type="entry name" value="F5_8 TYPE C DOMAIN-CONTAINING PROTEIN"/>
    <property type="match status" value="1"/>
</dbReference>
<dbReference type="Gene3D" id="3.50.4.10">
    <property type="entry name" value="Hepatocyte Growth Factor"/>
    <property type="match status" value="1"/>
</dbReference>
<dbReference type="AlphaFoldDB" id="T1EZA7"/>
<name>T1EZA7_HELRO</name>
<organism evidence="4 5">
    <name type="scientific">Helobdella robusta</name>
    <name type="common">Californian leech</name>
    <dbReference type="NCBI Taxonomy" id="6412"/>
    <lineage>
        <taxon>Eukaryota</taxon>
        <taxon>Metazoa</taxon>
        <taxon>Spiralia</taxon>
        <taxon>Lophotrochozoa</taxon>
        <taxon>Annelida</taxon>
        <taxon>Clitellata</taxon>
        <taxon>Hirudinea</taxon>
        <taxon>Rhynchobdellida</taxon>
        <taxon>Glossiphoniidae</taxon>
        <taxon>Helobdella</taxon>
    </lineage>
</organism>
<dbReference type="KEGG" id="hro:HELRODRAFT_167352"/>
<dbReference type="InterPro" id="IPR000421">
    <property type="entry name" value="FA58C"/>
</dbReference>
<evidence type="ECO:0000259" key="2">
    <source>
        <dbReference type="PROSITE" id="PS50022"/>
    </source>
</evidence>
<dbReference type="CTD" id="20201907"/>
<sequence>MERIFMLTYLLVGMTVSLSEQVVGANSCLNAEKLAYAWDFTYEVWLANHPVFQSGTWGDERPEKAIDNDVFTYSVACVACNEATVVEPGWWMVDLLAETPVAGVVLVASHDDSNARYLNDFDILLTSTDSPNFSEERLCASYESNSNTLAGSTLALPCTNQTTLGRYLVVRRKPTASFRPDAIAIAEIRVFAKSSRTETFEVDLAGHPVVQSKTWRREKPEKAIDNDIQTFSVACTTCDETLSSEPGWWLVDLLEETPVAGVVLVASSNDYDARYLNDFDIFLTSTISSDPSKGRLCASYESNSNTTAGSTLTLPCTNQTTLGRYLVVRRKPTASFRPDAIAIAEIRVFAKAFIAEISVQANNDVFRCWKVTRLMNYPGLTQAPYYDLQTCLSRCIFLNVCKIVDYNPDVSPPCFLQQFEGSFVRDPFEVDLAGHPVVQSKTWRREKPEKAIDNDIQTFSVACTTCDETLSSEPGWWLVDLLEETPVAGVVLVASSNDYDARYLNDFDIFLTSTISSDPSKGRLCASYESNSNTTAGSTLTLPCTNQTTLGRYLVVRRKPTASFRPDAIAIAEIRVFAKAFVAPDNEPVQIFDATKLMKGSKNQTVTSRAIQSGTWNHLEAYLAVDGKTSTWSTAVTSLDPTWEGQLAWWQLDLGAVYNVTGVFITSSSDYTNAQYLKDIIIDVLMKSRLDSAWNVEAKQCFSFKGDVVPGATVFYKCDTSIPGRFVLIKRADVEAYRPDALSLAEVQIHTI</sequence>
<keyword evidence="1" id="KW-0732">Signal</keyword>
<reference evidence="3 5" key="2">
    <citation type="journal article" date="2013" name="Nature">
        <title>Insights into bilaterian evolution from three spiralian genomes.</title>
        <authorList>
            <person name="Simakov O."/>
            <person name="Marletaz F."/>
            <person name="Cho S.J."/>
            <person name="Edsinger-Gonzales E."/>
            <person name="Havlak P."/>
            <person name="Hellsten U."/>
            <person name="Kuo D.H."/>
            <person name="Larsson T."/>
            <person name="Lv J."/>
            <person name="Arendt D."/>
            <person name="Savage R."/>
            <person name="Osoegawa K."/>
            <person name="de Jong P."/>
            <person name="Grimwood J."/>
            <person name="Chapman J.A."/>
            <person name="Shapiro H."/>
            <person name="Aerts A."/>
            <person name="Otillar R.P."/>
            <person name="Terry A.Y."/>
            <person name="Boore J.L."/>
            <person name="Grigoriev I.V."/>
            <person name="Lindberg D.R."/>
            <person name="Seaver E.C."/>
            <person name="Weisblat D.A."/>
            <person name="Putnam N.H."/>
            <person name="Rokhsar D.S."/>
        </authorList>
    </citation>
    <scope>NUCLEOTIDE SEQUENCE</scope>
</reference>
<dbReference type="EMBL" id="AMQM01002760">
    <property type="status" value="NOT_ANNOTATED_CDS"/>
    <property type="molecule type" value="Genomic_DNA"/>
</dbReference>
<reference evidence="4" key="3">
    <citation type="submission" date="2015-06" db="UniProtKB">
        <authorList>
            <consortium name="EnsemblMetazoa"/>
        </authorList>
    </citation>
    <scope>IDENTIFICATION</scope>
</reference>
<dbReference type="InterPro" id="IPR051941">
    <property type="entry name" value="BG_Antigen-Binding_Lectin"/>
</dbReference>
<evidence type="ECO:0000313" key="3">
    <source>
        <dbReference type="EMBL" id="ESO10849.1"/>
    </source>
</evidence>
<keyword evidence="5" id="KW-1185">Reference proteome</keyword>
<dbReference type="InterPro" id="IPR008979">
    <property type="entry name" value="Galactose-bd-like_sf"/>
</dbReference>
<feature type="chain" id="PRO_5010980142" description="F5/8 type C domain-containing protein" evidence="1">
    <location>
        <begin position="20"/>
        <end position="752"/>
    </location>
</feature>
<dbReference type="Proteomes" id="UP000015101">
    <property type="component" value="Unassembled WGS sequence"/>
</dbReference>
<dbReference type="SUPFAM" id="SSF49785">
    <property type="entry name" value="Galactose-binding domain-like"/>
    <property type="match status" value="4"/>
</dbReference>
<dbReference type="PROSITE" id="PS50022">
    <property type="entry name" value="FA58C_3"/>
    <property type="match status" value="1"/>
</dbReference>